<evidence type="ECO:0000313" key="8">
    <source>
        <dbReference type="Proteomes" id="UP000283589"/>
    </source>
</evidence>
<dbReference type="InterPro" id="IPR036249">
    <property type="entry name" value="Thioredoxin-like_sf"/>
</dbReference>
<dbReference type="GO" id="GO:0030313">
    <property type="term" value="C:cell envelope"/>
    <property type="evidence" value="ECO:0007669"/>
    <property type="project" value="UniProtKB-SubCell"/>
</dbReference>
<evidence type="ECO:0000256" key="1">
    <source>
        <dbReference type="ARBA" id="ARBA00004196"/>
    </source>
</evidence>
<keyword evidence="2" id="KW-0201">Cytochrome c-type biogenesis</keyword>
<evidence type="ECO:0000256" key="2">
    <source>
        <dbReference type="ARBA" id="ARBA00022748"/>
    </source>
</evidence>
<dbReference type="PROSITE" id="PS51352">
    <property type="entry name" value="THIOREDOXIN_2"/>
    <property type="match status" value="1"/>
</dbReference>
<evidence type="ECO:0000256" key="3">
    <source>
        <dbReference type="ARBA" id="ARBA00023157"/>
    </source>
</evidence>
<comment type="caution">
    <text evidence="7">The sequence shown here is derived from an EMBL/GenBank/DDBJ whole genome shotgun (WGS) entry which is preliminary data.</text>
</comment>
<dbReference type="GO" id="GO:0016491">
    <property type="term" value="F:oxidoreductase activity"/>
    <property type="evidence" value="ECO:0007669"/>
    <property type="project" value="InterPro"/>
</dbReference>
<evidence type="ECO:0000256" key="4">
    <source>
        <dbReference type="ARBA" id="ARBA00023284"/>
    </source>
</evidence>
<evidence type="ECO:0000259" key="6">
    <source>
        <dbReference type="PROSITE" id="PS51352"/>
    </source>
</evidence>
<comment type="subcellular location">
    <subcellularLocation>
        <location evidence="1">Cell envelope</location>
    </subcellularLocation>
</comment>
<sequence>MKKIVFGLIGLAMFACQSVPVGYKINGHIEGAGDGIAVLMKNVGFESSTGGDTVKLKRGSFTFTGKLDEPTRVVIAICPENEKSANLGLIAENTAITISGNWDNVVESYGYRGFSDSDVKGSVNESVYRECNELDETLLKEPRFEACAAAQKKLTELRNGSDKEAFYKYQEETEGLFEEFRDVLFQELKELILKNKTVESVVLVLHSMQGNMEFKELEQMFNSLAPNVQNSLFAQEVKEELEARRRTQPGQPAPDFTLKTPEGSDLSLSDLHGKYVVLDFWASWCRPCRASFPEMKKLYAEYKNRNVEILGVSDDFRKDDWLKALEEDQLPWLQVIDEFPVPHKPSRVGTLYAIHYLPTLILIDPDGKMVGKPKDKHELRVWLDERLGKK</sequence>
<keyword evidence="3" id="KW-1015">Disulfide bond</keyword>
<dbReference type="InterPro" id="IPR013766">
    <property type="entry name" value="Thioredoxin_domain"/>
</dbReference>
<name>A0A412X2D4_9BACT</name>
<dbReference type="RefSeq" id="WP_118259772.1">
    <property type="nucleotide sequence ID" value="NZ_CALBWO010000030.1"/>
</dbReference>
<feature type="region of interest" description="Disordered" evidence="5">
    <location>
        <begin position="241"/>
        <end position="261"/>
    </location>
</feature>
<protein>
    <submittedName>
        <fullName evidence="7">AhpC/TSA family protein</fullName>
    </submittedName>
</protein>
<dbReference type="PANTHER" id="PTHR42852:SF6">
    <property type="entry name" value="THIOL:DISULFIDE INTERCHANGE PROTEIN DSBE"/>
    <property type="match status" value="1"/>
</dbReference>
<dbReference type="GO" id="GO:0017004">
    <property type="term" value="P:cytochrome complex assembly"/>
    <property type="evidence" value="ECO:0007669"/>
    <property type="project" value="UniProtKB-KW"/>
</dbReference>
<dbReference type="InterPro" id="IPR025380">
    <property type="entry name" value="DUF4369"/>
</dbReference>
<dbReference type="EMBL" id="QRZA01000007">
    <property type="protein sequence ID" value="RGV34592.1"/>
    <property type="molecule type" value="Genomic_DNA"/>
</dbReference>
<dbReference type="PROSITE" id="PS51257">
    <property type="entry name" value="PROKAR_LIPOPROTEIN"/>
    <property type="match status" value="1"/>
</dbReference>
<organism evidence="7 8">
    <name type="scientific">Butyricimonas virosa</name>
    <dbReference type="NCBI Taxonomy" id="544645"/>
    <lineage>
        <taxon>Bacteria</taxon>
        <taxon>Pseudomonadati</taxon>
        <taxon>Bacteroidota</taxon>
        <taxon>Bacteroidia</taxon>
        <taxon>Bacteroidales</taxon>
        <taxon>Odoribacteraceae</taxon>
        <taxon>Butyricimonas</taxon>
    </lineage>
</organism>
<dbReference type="InterPro" id="IPR000866">
    <property type="entry name" value="AhpC/TSA"/>
</dbReference>
<evidence type="ECO:0000256" key="5">
    <source>
        <dbReference type="SAM" id="MobiDB-lite"/>
    </source>
</evidence>
<dbReference type="Gene3D" id="3.40.30.10">
    <property type="entry name" value="Glutaredoxin"/>
    <property type="match status" value="1"/>
</dbReference>
<dbReference type="CDD" id="cd02966">
    <property type="entry name" value="TlpA_like_family"/>
    <property type="match status" value="1"/>
</dbReference>
<dbReference type="PANTHER" id="PTHR42852">
    <property type="entry name" value="THIOL:DISULFIDE INTERCHANGE PROTEIN DSBE"/>
    <property type="match status" value="1"/>
</dbReference>
<dbReference type="AlphaFoldDB" id="A0A412X2D4"/>
<dbReference type="InterPro" id="IPR050553">
    <property type="entry name" value="Thioredoxin_ResA/DsbE_sf"/>
</dbReference>
<proteinExistence type="predicted"/>
<dbReference type="SUPFAM" id="SSF52833">
    <property type="entry name" value="Thioredoxin-like"/>
    <property type="match status" value="1"/>
</dbReference>
<accession>A0A412X2D4</accession>
<dbReference type="Pfam" id="PF00578">
    <property type="entry name" value="AhpC-TSA"/>
    <property type="match status" value="1"/>
</dbReference>
<evidence type="ECO:0000313" key="7">
    <source>
        <dbReference type="EMBL" id="RGV34592.1"/>
    </source>
</evidence>
<dbReference type="Proteomes" id="UP000283589">
    <property type="component" value="Unassembled WGS sequence"/>
</dbReference>
<dbReference type="Pfam" id="PF14289">
    <property type="entry name" value="DUF4369"/>
    <property type="match status" value="1"/>
</dbReference>
<reference evidence="7 8" key="1">
    <citation type="submission" date="2018-08" db="EMBL/GenBank/DDBJ databases">
        <title>A genome reference for cultivated species of the human gut microbiota.</title>
        <authorList>
            <person name="Zou Y."/>
            <person name="Xue W."/>
            <person name="Luo G."/>
        </authorList>
    </citation>
    <scope>NUCLEOTIDE SEQUENCE [LARGE SCALE GENOMIC DNA]</scope>
    <source>
        <strain evidence="7 8">AF14-49</strain>
    </source>
</reference>
<dbReference type="GO" id="GO:0016209">
    <property type="term" value="F:antioxidant activity"/>
    <property type="evidence" value="ECO:0007669"/>
    <property type="project" value="InterPro"/>
</dbReference>
<keyword evidence="4" id="KW-0676">Redox-active center</keyword>
<feature type="domain" description="Thioredoxin" evidence="6">
    <location>
        <begin position="247"/>
        <end position="388"/>
    </location>
</feature>
<gene>
    <name evidence="7" type="ORF">DWW18_07875</name>
</gene>